<dbReference type="STRING" id="156994.SAMN04488028_101331"/>
<sequence>MHNMSKIWGLSVVLLCWCQGIVLGQDIEEDDSFISQPLRLEYEVSNQDRSFETVQADDEGLLLVRQTNIRTQTGFAWGLYYLDTALNENWHVDVNVEYGMNFIGHDFNGESFFLLFTDHEYNLEELYVIKVDKENGALSDYHINTVLPMNLSHFEVIQHSLIFGGESNNRPVVLFYELNGDKAKVLPGVYNNQSKIVDIIVNDEEEIFTVVLNEKSYKKNVTVSLKIFSSEGRTLHTSTIQTEYEKSLIDGVPTNFEGGVQYIAGTYAARHSDVSRGLYVSKLVYGEQEFIKYYSYGDLDNFFSYLTDRREEKMKKKIEKKRGNGKNLKLNYRLMVHDIVKRGDEYILIGEAYYPKYSSTTSVQGSMNNPYNQTGQQPTYAQPKLLGYNYTHAIVVAFNKDGEILWDNSFEINDVLIFPLRENVQVSVRPNDIVLMYAFDNSLKTKLIQGDSVLEGKTINDIKLKYKTDEVRENITGMQGIKWWYGQSFYAYGMQKIKNKHDDNVQLNRKVFYINKVEYDME</sequence>
<name>A0A1M6JV03_REIAG</name>
<proteinExistence type="predicted"/>
<protein>
    <submittedName>
        <fullName evidence="1">Uncharacterized protein</fullName>
    </submittedName>
</protein>
<dbReference type="AlphaFoldDB" id="A0A1M6JV03"/>
<reference evidence="2" key="1">
    <citation type="submission" date="2016-11" db="EMBL/GenBank/DDBJ databases">
        <authorList>
            <person name="Varghese N."/>
            <person name="Submissions S."/>
        </authorList>
    </citation>
    <scope>NUCLEOTIDE SEQUENCE [LARGE SCALE GENOMIC DNA]</scope>
    <source>
        <strain evidence="2">DSM 26134</strain>
    </source>
</reference>
<evidence type="ECO:0000313" key="2">
    <source>
        <dbReference type="Proteomes" id="UP000184474"/>
    </source>
</evidence>
<keyword evidence="2" id="KW-1185">Reference proteome</keyword>
<dbReference type="EMBL" id="FRAA01000001">
    <property type="protein sequence ID" value="SHJ50544.1"/>
    <property type="molecule type" value="Genomic_DNA"/>
</dbReference>
<gene>
    <name evidence="1" type="ORF">SAMN04488028_101331</name>
</gene>
<accession>A0A1M6JV03</accession>
<evidence type="ECO:0000313" key="1">
    <source>
        <dbReference type="EMBL" id="SHJ50544.1"/>
    </source>
</evidence>
<organism evidence="1 2">
    <name type="scientific">Reichenbachiella agariperforans</name>
    <dbReference type="NCBI Taxonomy" id="156994"/>
    <lineage>
        <taxon>Bacteria</taxon>
        <taxon>Pseudomonadati</taxon>
        <taxon>Bacteroidota</taxon>
        <taxon>Cytophagia</taxon>
        <taxon>Cytophagales</taxon>
        <taxon>Reichenbachiellaceae</taxon>
        <taxon>Reichenbachiella</taxon>
    </lineage>
</organism>
<dbReference type="Proteomes" id="UP000184474">
    <property type="component" value="Unassembled WGS sequence"/>
</dbReference>